<dbReference type="AlphaFoldDB" id="A0AAV8VR39"/>
<feature type="non-terminal residue" evidence="2">
    <location>
        <position position="243"/>
    </location>
</feature>
<protein>
    <recommendedName>
        <fullName evidence="1">Mutator-like transposase domain-containing protein</fullName>
    </recommendedName>
</protein>
<proteinExistence type="predicted"/>
<accession>A0AAV8VR39</accession>
<dbReference type="Proteomes" id="UP001159042">
    <property type="component" value="Unassembled WGS sequence"/>
</dbReference>
<dbReference type="Pfam" id="PF20700">
    <property type="entry name" value="Mutator"/>
    <property type="match status" value="2"/>
</dbReference>
<evidence type="ECO:0000313" key="2">
    <source>
        <dbReference type="EMBL" id="KAJ8916477.1"/>
    </source>
</evidence>
<gene>
    <name evidence="2" type="ORF">NQ315_014696</name>
</gene>
<feature type="domain" description="Mutator-like transposase" evidence="1">
    <location>
        <begin position="21"/>
        <end position="86"/>
    </location>
</feature>
<keyword evidence="3" id="KW-1185">Reference proteome</keyword>
<feature type="domain" description="Mutator-like transposase" evidence="1">
    <location>
        <begin position="93"/>
        <end position="240"/>
    </location>
</feature>
<name>A0AAV8VR39_9CUCU</name>
<evidence type="ECO:0000313" key="3">
    <source>
        <dbReference type="Proteomes" id="UP001159042"/>
    </source>
</evidence>
<dbReference type="EMBL" id="JANEYG010000042">
    <property type="protein sequence ID" value="KAJ8916477.1"/>
    <property type="molecule type" value="Genomic_DNA"/>
</dbReference>
<comment type="caution">
    <text evidence="2">The sequence shown here is derived from an EMBL/GenBank/DDBJ whole genome shotgun (WGS) entry which is preliminary data.</text>
</comment>
<reference evidence="2 3" key="1">
    <citation type="journal article" date="2023" name="Insect Mol. Biol.">
        <title>Genome sequencing provides insights into the evolution of gene families encoding plant cell wall-degrading enzymes in longhorned beetles.</title>
        <authorList>
            <person name="Shin N.R."/>
            <person name="Okamura Y."/>
            <person name="Kirsch R."/>
            <person name="Pauchet Y."/>
        </authorList>
    </citation>
    <scope>NUCLEOTIDE SEQUENCE [LARGE SCALE GENOMIC DNA]</scope>
    <source>
        <strain evidence="2">EAD_L_NR</strain>
    </source>
</reference>
<sequence length="243" mass="27667">METYQLKLEVEVDESSNVLEGYRIVDIDYILKRAMNVQVNHNKICTGGLLLFHNEKRKGLFSTFTYKCNACDKEESICTEKPQQEKTINKRIWKQCLQDNFNETIQQERAIAIEKNDIDTDGIPFTTVYLDGGWSKRSYGHSYSAASGTAVIIGKHTGKVLFLGVRNKYCSICARGENKGKESRKHICYKNWKGSSTAMEADIVVEGFNDSIITHDLKYKYFIADGDSTVFSKIKQNVSYGLH</sequence>
<evidence type="ECO:0000259" key="1">
    <source>
        <dbReference type="Pfam" id="PF20700"/>
    </source>
</evidence>
<dbReference type="InterPro" id="IPR049012">
    <property type="entry name" value="Mutator_transp_dom"/>
</dbReference>
<organism evidence="2 3">
    <name type="scientific">Exocentrus adspersus</name>
    <dbReference type="NCBI Taxonomy" id="1586481"/>
    <lineage>
        <taxon>Eukaryota</taxon>
        <taxon>Metazoa</taxon>
        <taxon>Ecdysozoa</taxon>
        <taxon>Arthropoda</taxon>
        <taxon>Hexapoda</taxon>
        <taxon>Insecta</taxon>
        <taxon>Pterygota</taxon>
        <taxon>Neoptera</taxon>
        <taxon>Endopterygota</taxon>
        <taxon>Coleoptera</taxon>
        <taxon>Polyphaga</taxon>
        <taxon>Cucujiformia</taxon>
        <taxon>Chrysomeloidea</taxon>
        <taxon>Cerambycidae</taxon>
        <taxon>Lamiinae</taxon>
        <taxon>Acanthocinini</taxon>
        <taxon>Exocentrus</taxon>
    </lineage>
</organism>